<name>A0A0R3CDM7_9BRAD</name>
<gene>
    <name evidence="7" type="ORF">AOQ72_26230</name>
</gene>
<feature type="transmembrane region" description="Helical" evidence="6">
    <location>
        <begin position="246"/>
        <end position="268"/>
    </location>
</feature>
<evidence type="ECO:0000256" key="2">
    <source>
        <dbReference type="ARBA" id="ARBA00022475"/>
    </source>
</evidence>
<feature type="transmembrane region" description="Helical" evidence="6">
    <location>
        <begin position="199"/>
        <end position="217"/>
    </location>
</feature>
<accession>A0A0R3CDM7</accession>
<dbReference type="GO" id="GO:0022857">
    <property type="term" value="F:transmembrane transporter activity"/>
    <property type="evidence" value="ECO:0007669"/>
    <property type="project" value="InterPro"/>
</dbReference>
<dbReference type="PANTHER" id="PTHR47089">
    <property type="entry name" value="ABC TRANSPORTER, PERMEASE PROTEIN"/>
    <property type="match status" value="1"/>
</dbReference>
<proteinExistence type="predicted"/>
<dbReference type="OrthoDB" id="9809785at2"/>
<evidence type="ECO:0000256" key="3">
    <source>
        <dbReference type="ARBA" id="ARBA00022692"/>
    </source>
</evidence>
<keyword evidence="4 6" id="KW-1133">Transmembrane helix</keyword>
<evidence type="ECO:0000256" key="1">
    <source>
        <dbReference type="ARBA" id="ARBA00004651"/>
    </source>
</evidence>
<feature type="transmembrane region" description="Helical" evidence="6">
    <location>
        <begin position="63"/>
        <end position="82"/>
    </location>
</feature>
<dbReference type="Proteomes" id="UP000051380">
    <property type="component" value="Unassembled WGS sequence"/>
</dbReference>
<organism evidence="7 8">
    <name type="scientific">Bradyrhizobium yuanmingense</name>
    <dbReference type="NCBI Taxonomy" id="108015"/>
    <lineage>
        <taxon>Bacteria</taxon>
        <taxon>Pseudomonadati</taxon>
        <taxon>Pseudomonadota</taxon>
        <taxon>Alphaproteobacteria</taxon>
        <taxon>Hyphomicrobiales</taxon>
        <taxon>Nitrobacteraceae</taxon>
        <taxon>Bradyrhizobium</taxon>
    </lineage>
</organism>
<dbReference type="PANTHER" id="PTHR47089:SF1">
    <property type="entry name" value="GUANOSINE ABC TRANSPORTER PERMEASE PROTEIN NUPP"/>
    <property type="match status" value="1"/>
</dbReference>
<evidence type="ECO:0000256" key="6">
    <source>
        <dbReference type="SAM" id="Phobius"/>
    </source>
</evidence>
<dbReference type="AlphaFoldDB" id="A0A0R3CDM7"/>
<sequence>MQLVLEKRAERSGTIALVSPLIAISLTIVTMVILFAILGKNPLLALHAYFIAPLTDGYSLQEIAVKATPLVMIAIGLSLCYLANAWNIGAEGQFLIGAVAGSWIAVKTQGTDAGAWVLPAMLVLAAAAGALYALIPAICKVKFGASEILTSLMLVYVADLFLDYLVRGPWRDPHGFNFPTTAEFDPVATVPLLIEGGRLHLGSIIALLVVAAAAILLGRTIKGFEIRVVGAAPRAARFGGFNANQLIILTFAVSGALAGLAGIIEVAGPVGHLQPGISPGYGFTAIIVAFLGRLNPLGILIAGLFLALTFIGGEQAQIAMKIPLDVTKVFQGILLFYVLACDSLILYRFKLVFPNRKVVARGAG</sequence>
<reference evidence="7 8" key="1">
    <citation type="submission" date="2015-09" db="EMBL/GenBank/DDBJ databases">
        <title>Draft Genome Sequence of the Strain BR 3267 (Bradyrhizobium yuanmingense) recommended as inoculant for cowpea in Brazil.</title>
        <authorList>
            <person name="Simoes-Araujo J.L."/>
            <person name="Zilli J.E."/>
        </authorList>
    </citation>
    <scope>NUCLEOTIDE SEQUENCE [LARGE SCALE GENOMIC DNA]</scope>
    <source>
        <strain evidence="7 8">BR3267</strain>
    </source>
</reference>
<dbReference type="STRING" id="108015.GA0061099_1010122"/>
<dbReference type="GO" id="GO:0005886">
    <property type="term" value="C:plasma membrane"/>
    <property type="evidence" value="ECO:0007669"/>
    <property type="project" value="UniProtKB-SubCell"/>
</dbReference>
<dbReference type="Pfam" id="PF02653">
    <property type="entry name" value="BPD_transp_2"/>
    <property type="match status" value="1"/>
</dbReference>
<feature type="transmembrane region" description="Helical" evidence="6">
    <location>
        <begin position="94"/>
        <end position="110"/>
    </location>
</feature>
<feature type="transmembrane region" description="Helical" evidence="6">
    <location>
        <begin position="12"/>
        <end position="38"/>
    </location>
</feature>
<feature type="transmembrane region" description="Helical" evidence="6">
    <location>
        <begin position="116"/>
        <end position="135"/>
    </location>
</feature>
<evidence type="ECO:0000313" key="8">
    <source>
        <dbReference type="Proteomes" id="UP000051380"/>
    </source>
</evidence>
<dbReference type="RefSeq" id="WP_057028615.1">
    <property type="nucleotide sequence ID" value="NZ_LJYF01000030.1"/>
</dbReference>
<dbReference type="EMBL" id="LJYF01000030">
    <property type="protein sequence ID" value="KRP93137.1"/>
    <property type="molecule type" value="Genomic_DNA"/>
</dbReference>
<evidence type="ECO:0000256" key="4">
    <source>
        <dbReference type="ARBA" id="ARBA00022989"/>
    </source>
</evidence>
<keyword evidence="3 6" id="KW-0812">Transmembrane</keyword>
<comment type="caution">
    <text evidence="7">The sequence shown here is derived from an EMBL/GenBank/DDBJ whole genome shotgun (WGS) entry which is preliminary data.</text>
</comment>
<dbReference type="CDD" id="cd06580">
    <property type="entry name" value="TM_PBP1_transp_TpRbsC_like"/>
    <property type="match status" value="1"/>
</dbReference>
<keyword evidence="2" id="KW-1003">Cell membrane</keyword>
<comment type="subcellular location">
    <subcellularLocation>
        <location evidence="1">Cell membrane</location>
        <topology evidence="1">Multi-pass membrane protein</topology>
    </subcellularLocation>
</comment>
<protein>
    <submittedName>
        <fullName evidence="7">Sugar ABC transporter permease</fullName>
    </submittedName>
</protein>
<feature type="transmembrane region" description="Helical" evidence="6">
    <location>
        <begin position="147"/>
        <end position="166"/>
    </location>
</feature>
<keyword evidence="5 6" id="KW-0472">Membrane</keyword>
<feature type="transmembrane region" description="Helical" evidence="6">
    <location>
        <begin position="329"/>
        <end position="349"/>
    </location>
</feature>
<dbReference type="InterPro" id="IPR001851">
    <property type="entry name" value="ABC_transp_permease"/>
</dbReference>
<evidence type="ECO:0000313" key="7">
    <source>
        <dbReference type="EMBL" id="KRP93137.1"/>
    </source>
</evidence>
<evidence type="ECO:0000256" key="5">
    <source>
        <dbReference type="ARBA" id="ARBA00023136"/>
    </source>
</evidence>
<feature type="transmembrane region" description="Helical" evidence="6">
    <location>
        <begin position="280"/>
        <end position="308"/>
    </location>
</feature>